<reference evidence="12" key="1">
    <citation type="submission" date="2020-05" db="EMBL/GenBank/DDBJ databases">
        <authorList>
            <person name="Chiriac C."/>
            <person name="Salcher M."/>
            <person name="Ghai R."/>
            <person name="Kavagutti S V."/>
        </authorList>
    </citation>
    <scope>NUCLEOTIDE SEQUENCE</scope>
</reference>
<dbReference type="AlphaFoldDB" id="A0A6J7TSN8"/>
<dbReference type="EMBL" id="CAEZZL010000030">
    <property type="protein sequence ID" value="CAB4759241.1"/>
    <property type="molecule type" value="Genomic_DNA"/>
</dbReference>
<dbReference type="GO" id="GO:0004636">
    <property type="term" value="F:phosphoribosyl-ATP diphosphatase activity"/>
    <property type="evidence" value="ECO:0007669"/>
    <property type="project" value="UniProtKB-ARBA"/>
</dbReference>
<keyword evidence="5" id="KW-0963">Cytoplasm</keyword>
<evidence type="ECO:0000313" key="12">
    <source>
        <dbReference type="EMBL" id="CAB5056591.1"/>
    </source>
</evidence>
<evidence type="ECO:0000256" key="3">
    <source>
        <dbReference type="ARBA" id="ARBA00012721"/>
    </source>
</evidence>
<dbReference type="InterPro" id="IPR026660">
    <property type="entry name" value="PRA-CH"/>
</dbReference>
<dbReference type="EMBL" id="CAETWZ010000004">
    <property type="protein sequence ID" value="CAB4367296.1"/>
    <property type="molecule type" value="Genomic_DNA"/>
</dbReference>
<dbReference type="UniPathway" id="UPA00031">
    <property type="reaction ID" value="UER00008"/>
</dbReference>
<dbReference type="NCBIfam" id="NF000768">
    <property type="entry name" value="PRK00051.1"/>
    <property type="match status" value="1"/>
</dbReference>
<evidence type="ECO:0000256" key="2">
    <source>
        <dbReference type="ARBA" id="ARBA00005169"/>
    </source>
</evidence>
<evidence type="ECO:0000256" key="6">
    <source>
        <dbReference type="ARBA" id="ARBA00022605"/>
    </source>
</evidence>
<dbReference type="EC" id="3.5.4.19" evidence="3"/>
<proteinExistence type="inferred from homology"/>
<dbReference type="EMBL" id="CAFBQH010000128">
    <property type="protein sequence ID" value="CAB5056591.1"/>
    <property type="molecule type" value="Genomic_DNA"/>
</dbReference>
<sequence length="130" mass="14707">MVSNNDQTSYNTRGRVIIATADQLSSVTYNVDGLVPAIAQCVDTGDILMMAWMNAESLRMTFAEGRMVYFSRSRNELWRKGDTSGDRQFVREAYFDCDGDTLLFKVDQEGRGACHTGERSCFYRAFGELE</sequence>
<feature type="domain" description="Phosphoribosyl-AMP cyclohydrolase" evidence="9">
    <location>
        <begin position="49"/>
        <end position="123"/>
    </location>
</feature>
<evidence type="ECO:0000256" key="1">
    <source>
        <dbReference type="ARBA" id="ARBA00000024"/>
    </source>
</evidence>
<organism evidence="12">
    <name type="scientific">freshwater metagenome</name>
    <dbReference type="NCBI Taxonomy" id="449393"/>
    <lineage>
        <taxon>unclassified sequences</taxon>
        <taxon>metagenomes</taxon>
        <taxon>ecological metagenomes</taxon>
    </lineage>
</organism>
<dbReference type="InterPro" id="IPR038019">
    <property type="entry name" value="PRib_AMP_CycHydrolase_sf"/>
</dbReference>
<dbReference type="GO" id="GO:0000105">
    <property type="term" value="P:L-histidine biosynthetic process"/>
    <property type="evidence" value="ECO:0007669"/>
    <property type="project" value="UniProtKB-UniPathway"/>
</dbReference>
<evidence type="ECO:0000256" key="5">
    <source>
        <dbReference type="ARBA" id="ARBA00022490"/>
    </source>
</evidence>
<evidence type="ECO:0000256" key="4">
    <source>
        <dbReference type="ARBA" id="ARBA00017720"/>
    </source>
</evidence>
<keyword evidence="7" id="KW-0378">Hydrolase</keyword>
<dbReference type="HAMAP" id="MF_01021">
    <property type="entry name" value="HisI"/>
    <property type="match status" value="1"/>
</dbReference>
<dbReference type="PANTHER" id="PTHR42945">
    <property type="entry name" value="HISTIDINE BIOSYNTHESIS BIFUNCTIONAL PROTEIN"/>
    <property type="match status" value="1"/>
</dbReference>
<dbReference type="PANTHER" id="PTHR42945:SF1">
    <property type="entry name" value="HISTIDINE BIOSYNTHESIS BIFUNCTIONAL PROTEIN HIS7"/>
    <property type="match status" value="1"/>
</dbReference>
<comment type="catalytic activity">
    <reaction evidence="1">
        <text>1-(5-phospho-beta-D-ribosyl)-5'-AMP + H2O = 1-(5-phospho-beta-D-ribosyl)-5-[(5-phospho-beta-D-ribosylamino)methylideneamino]imidazole-4-carboxamide</text>
        <dbReference type="Rhea" id="RHEA:20049"/>
        <dbReference type="ChEBI" id="CHEBI:15377"/>
        <dbReference type="ChEBI" id="CHEBI:58435"/>
        <dbReference type="ChEBI" id="CHEBI:59457"/>
        <dbReference type="EC" id="3.5.4.19"/>
    </reaction>
</comment>
<evidence type="ECO:0000259" key="9">
    <source>
        <dbReference type="Pfam" id="PF01502"/>
    </source>
</evidence>
<evidence type="ECO:0000256" key="8">
    <source>
        <dbReference type="ARBA" id="ARBA00023102"/>
    </source>
</evidence>
<dbReference type="InterPro" id="IPR002496">
    <property type="entry name" value="PRib_AMP_CycHydrolase_dom"/>
</dbReference>
<dbReference type="FunFam" id="3.10.20.810:FF:000001">
    <property type="entry name" value="Histidine biosynthesis bifunctional protein HisIE"/>
    <property type="match status" value="1"/>
</dbReference>
<gene>
    <name evidence="11" type="ORF">UFOPK2870_00542</name>
    <name evidence="10" type="ORF">UFOPK4179_00077</name>
    <name evidence="12" type="ORF">UFOPK4293_01530</name>
</gene>
<comment type="pathway">
    <text evidence="2">Amino-acid biosynthesis; L-histidine biosynthesis; L-histidine from 5-phospho-alpha-D-ribose 1-diphosphate: step 3/9.</text>
</comment>
<keyword evidence="8" id="KW-0368">Histidine biosynthesis</keyword>
<dbReference type="Gene3D" id="3.10.20.810">
    <property type="entry name" value="Phosphoribosyl-AMP cyclohydrolase"/>
    <property type="match status" value="1"/>
</dbReference>
<protein>
    <recommendedName>
        <fullName evidence="4">Histidine biosynthesis bifunctional protein HisIE</fullName>
        <ecNumber evidence="3">3.5.4.19</ecNumber>
    </recommendedName>
</protein>
<dbReference type="Pfam" id="PF01502">
    <property type="entry name" value="PRA-CH"/>
    <property type="match status" value="1"/>
</dbReference>
<evidence type="ECO:0000313" key="10">
    <source>
        <dbReference type="EMBL" id="CAB4367296.1"/>
    </source>
</evidence>
<name>A0A6J7TSN8_9ZZZZ</name>
<dbReference type="GO" id="GO:0004635">
    <property type="term" value="F:phosphoribosyl-AMP cyclohydrolase activity"/>
    <property type="evidence" value="ECO:0007669"/>
    <property type="project" value="UniProtKB-EC"/>
</dbReference>
<evidence type="ECO:0000256" key="7">
    <source>
        <dbReference type="ARBA" id="ARBA00022801"/>
    </source>
</evidence>
<keyword evidence="6" id="KW-0028">Amino-acid biosynthesis</keyword>
<evidence type="ECO:0000313" key="11">
    <source>
        <dbReference type="EMBL" id="CAB4759241.1"/>
    </source>
</evidence>
<accession>A0A6J7TSN8</accession>
<dbReference type="SUPFAM" id="SSF141734">
    <property type="entry name" value="HisI-like"/>
    <property type="match status" value="1"/>
</dbReference>